<dbReference type="AlphaFoldDB" id="A0A8H4N0R6"/>
<accession>A0A8H4N0R6</accession>
<gene>
    <name evidence="2" type="ORF">GTA08_BOTSDO05161</name>
</gene>
<feature type="chain" id="PRO_5034091994" evidence="1">
    <location>
        <begin position="21"/>
        <end position="129"/>
    </location>
</feature>
<feature type="signal peptide" evidence="1">
    <location>
        <begin position="1"/>
        <end position="20"/>
    </location>
</feature>
<evidence type="ECO:0000256" key="1">
    <source>
        <dbReference type="SAM" id="SignalP"/>
    </source>
</evidence>
<dbReference type="OrthoDB" id="3880626at2759"/>
<protein>
    <submittedName>
        <fullName evidence="2">Beta/gamma crystallin</fullName>
    </submittedName>
</protein>
<reference evidence="2" key="1">
    <citation type="submission" date="2020-04" db="EMBL/GenBank/DDBJ databases">
        <title>Genome Assembly and Annotation of Botryosphaeria dothidea sdau 11-99, a Latent Pathogen of Apple Fruit Ring Rot in China.</title>
        <authorList>
            <person name="Yu C."/>
            <person name="Diao Y."/>
            <person name="Lu Q."/>
            <person name="Zhao J."/>
            <person name="Cui S."/>
            <person name="Peng C."/>
            <person name="He B."/>
            <person name="Liu H."/>
        </authorList>
    </citation>
    <scope>NUCLEOTIDE SEQUENCE [LARGE SCALE GENOMIC DNA]</scope>
    <source>
        <strain evidence="2">Sdau11-99</strain>
    </source>
</reference>
<dbReference type="Gene3D" id="2.60.20.10">
    <property type="entry name" value="Crystallins"/>
    <property type="match status" value="1"/>
</dbReference>
<evidence type="ECO:0000313" key="2">
    <source>
        <dbReference type="EMBL" id="KAF4306489.1"/>
    </source>
</evidence>
<keyword evidence="3" id="KW-1185">Reference proteome</keyword>
<dbReference type="SUPFAM" id="SSF49695">
    <property type="entry name" value="gamma-Crystallin-like"/>
    <property type="match status" value="1"/>
</dbReference>
<proteinExistence type="predicted"/>
<comment type="caution">
    <text evidence="2">The sequence shown here is derived from an EMBL/GenBank/DDBJ whole genome shotgun (WGS) entry which is preliminary data.</text>
</comment>
<keyword evidence="1" id="KW-0732">Signal</keyword>
<dbReference type="Proteomes" id="UP000572817">
    <property type="component" value="Unassembled WGS sequence"/>
</dbReference>
<evidence type="ECO:0000313" key="3">
    <source>
        <dbReference type="Proteomes" id="UP000572817"/>
    </source>
</evidence>
<name>A0A8H4N0R6_9PEZI</name>
<dbReference type="EMBL" id="WWBZ02000033">
    <property type="protein sequence ID" value="KAF4306489.1"/>
    <property type="molecule type" value="Genomic_DNA"/>
</dbReference>
<sequence>MQPVVIVLSAIMALALPGSASPVAIPNGQLEARQGRDSIRLFSSKDWTGEWADVAITAYDQCIALPSSMKDSISSFKLGRFNCRFFEHDNCAGKNQWFTEDISNLRAEAGSGYNGGQNDEFSSAICVYK</sequence>
<dbReference type="InterPro" id="IPR011024">
    <property type="entry name" value="G_crystallin-like"/>
</dbReference>
<organism evidence="2 3">
    <name type="scientific">Botryosphaeria dothidea</name>
    <dbReference type="NCBI Taxonomy" id="55169"/>
    <lineage>
        <taxon>Eukaryota</taxon>
        <taxon>Fungi</taxon>
        <taxon>Dikarya</taxon>
        <taxon>Ascomycota</taxon>
        <taxon>Pezizomycotina</taxon>
        <taxon>Dothideomycetes</taxon>
        <taxon>Dothideomycetes incertae sedis</taxon>
        <taxon>Botryosphaeriales</taxon>
        <taxon>Botryosphaeriaceae</taxon>
        <taxon>Botryosphaeria</taxon>
    </lineage>
</organism>